<evidence type="ECO:0000313" key="1">
    <source>
        <dbReference type="EMBL" id="MCL6294868.1"/>
    </source>
</evidence>
<evidence type="ECO:0008006" key="3">
    <source>
        <dbReference type="Google" id="ProtNLM"/>
    </source>
</evidence>
<dbReference type="Proteomes" id="UP001165381">
    <property type="component" value="Unassembled WGS sequence"/>
</dbReference>
<proteinExistence type="predicted"/>
<dbReference type="RefSeq" id="WP_249972663.1">
    <property type="nucleotide sequence ID" value="NZ_JAMFLZ010000003.1"/>
</dbReference>
<sequence>MIKIDRPKRPNISIYTTKNTNLDRNQDKDNALRETLKLLIDANVEHFKDIFERLENGKKFTKAEAETLKAIAFFADTNNFNNDKKLTKKTNLKFSVYKNAKLKENLKIVFNDKCAYCESKLAHVTPPDIEHFRPKAAINPFTNQIDEDLIYPGYYWLGADWDNLLWSCPLCNRKTKQLIPDAVELEPLGKKNRFPVIANRVRSHHELISKEELERLLIDPCKENPADHLEFQLDGTVRSKIDNQGNPNAMGEASKKAYALNRQDLVMARRKECKRLKVDLIGIRNTLKLIIRENDPAKKRKHKEEFNIMREAINDEFAVDSPFLAQKEVIISDFFEREGIASIGFTKEGLLD</sequence>
<dbReference type="Gene3D" id="1.10.30.50">
    <property type="match status" value="1"/>
</dbReference>
<accession>A0ABT0QD53</accession>
<evidence type="ECO:0000313" key="2">
    <source>
        <dbReference type="Proteomes" id="UP001165381"/>
    </source>
</evidence>
<gene>
    <name evidence="1" type="ORF">M3P09_07675</name>
</gene>
<name>A0ABT0QD53_9FLAO</name>
<reference evidence="1" key="1">
    <citation type="submission" date="2022-05" db="EMBL/GenBank/DDBJ databases">
        <authorList>
            <person name="Park J.-S."/>
        </authorList>
    </citation>
    <scope>NUCLEOTIDE SEQUENCE</scope>
    <source>
        <strain evidence="1">2012CJ34-3</strain>
    </source>
</reference>
<comment type="caution">
    <text evidence="1">The sequence shown here is derived from an EMBL/GenBank/DDBJ whole genome shotgun (WGS) entry which is preliminary data.</text>
</comment>
<dbReference type="EMBL" id="JAMFLZ010000003">
    <property type="protein sequence ID" value="MCL6294868.1"/>
    <property type="molecule type" value="Genomic_DNA"/>
</dbReference>
<organism evidence="1 2">
    <name type="scientific">Jejuia spongiicola</name>
    <dbReference type="NCBI Taxonomy" id="2942207"/>
    <lineage>
        <taxon>Bacteria</taxon>
        <taxon>Pseudomonadati</taxon>
        <taxon>Bacteroidota</taxon>
        <taxon>Flavobacteriia</taxon>
        <taxon>Flavobacteriales</taxon>
        <taxon>Flavobacteriaceae</taxon>
        <taxon>Jejuia</taxon>
    </lineage>
</organism>
<keyword evidence="2" id="KW-1185">Reference proteome</keyword>
<protein>
    <recommendedName>
        <fullName evidence="3">HNH nuclease domain-containing protein</fullName>
    </recommendedName>
</protein>